<dbReference type="FunFam" id="3.40.1360.10:FF:000006">
    <property type="entry name" value="Ribonuclease M5"/>
    <property type="match status" value="1"/>
</dbReference>
<dbReference type="SUPFAM" id="SSF110455">
    <property type="entry name" value="Toprim domain"/>
    <property type="match status" value="1"/>
</dbReference>
<dbReference type="GO" id="GO:0005737">
    <property type="term" value="C:cytoplasm"/>
    <property type="evidence" value="ECO:0007669"/>
    <property type="project" value="UniProtKB-SubCell"/>
</dbReference>
<dbReference type="NCBIfam" id="TIGR00334">
    <property type="entry name" value="5S_RNA_mat_M5"/>
    <property type="match status" value="1"/>
</dbReference>
<dbReference type="HAMAP" id="MF_01469">
    <property type="entry name" value="RNase_M5"/>
    <property type="match status" value="1"/>
</dbReference>
<evidence type="ECO:0000313" key="14">
    <source>
        <dbReference type="EMBL" id="GAX88685.1"/>
    </source>
</evidence>
<dbReference type="SMART" id="SM00493">
    <property type="entry name" value="TOPRIM"/>
    <property type="match status" value="1"/>
</dbReference>
<dbReference type="GO" id="GO:0046872">
    <property type="term" value="F:metal ion binding"/>
    <property type="evidence" value="ECO:0007669"/>
    <property type="project" value="UniProtKB-KW"/>
</dbReference>
<sequence length="184" mass="20707">MIPMKIKIKEIIVVEGLHDKIAIDRAVEADCLITGGSAVSDTLLKQVERAQKERGVILFTDPDYPGERIRKQVAQRVPGCKHAFLPREEATANGDVGIENASPESIRRALESVRTEWEGAEEEFSWREMQEYGLTGLADSAEKREQLGKILGIGRCNAKTFWKRINMLGVTRAEWEAAWRLLDS</sequence>
<gene>
    <name evidence="11" type="primary">rnmV</name>
    <name evidence="14" type="ORF">EFBL_0297</name>
</gene>
<dbReference type="EMBL" id="BDUF01000007">
    <property type="protein sequence ID" value="GAX88685.1"/>
    <property type="molecule type" value="Genomic_DNA"/>
</dbReference>
<keyword evidence="2 11" id="KW-0690">Ribosome biogenesis</keyword>
<dbReference type="GO" id="GO:0043822">
    <property type="term" value="F:ribonuclease M5 activity"/>
    <property type="evidence" value="ECO:0007669"/>
    <property type="project" value="UniProtKB-UniRule"/>
</dbReference>
<keyword evidence="10 11" id="KW-0694">RNA-binding</keyword>
<dbReference type="Pfam" id="PF01751">
    <property type="entry name" value="Toprim"/>
    <property type="match status" value="1"/>
</dbReference>
<reference evidence="15" key="1">
    <citation type="submission" date="2017-07" db="EMBL/GenBank/DDBJ databases">
        <title>Draft genome sequence of Effusibacillus lacus strain skLN1.</title>
        <authorList>
            <person name="Watanabe M."/>
            <person name="Kojima H."/>
            <person name="Fukui M."/>
        </authorList>
    </citation>
    <scope>NUCLEOTIDE SEQUENCE [LARGE SCALE GENOMIC DNA]</scope>
    <source>
        <strain evidence="15">skLN1</strain>
    </source>
</reference>
<evidence type="ECO:0000256" key="12">
    <source>
        <dbReference type="NCBIfam" id="TIGR00334"/>
    </source>
</evidence>
<proteinExistence type="inferred from homology"/>
<dbReference type="EC" id="3.1.26.8" evidence="11 12"/>
<name>A0A292YJL6_9BACL</name>
<evidence type="ECO:0000256" key="3">
    <source>
        <dbReference type="ARBA" id="ARBA00022552"/>
    </source>
</evidence>
<dbReference type="Gene3D" id="3.40.1360.10">
    <property type="match status" value="1"/>
</dbReference>
<evidence type="ECO:0000256" key="8">
    <source>
        <dbReference type="ARBA" id="ARBA00022801"/>
    </source>
</evidence>
<dbReference type="Proteomes" id="UP000217785">
    <property type="component" value="Unassembled WGS sequence"/>
</dbReference>
<evidence type="ECO:0000313" key="15">
    <source>
        <dbReference type="Proteomes" id="UP000217785"/>
    </source>
</evidence>
<dbReference type="PANTHER" id="PTHR39156">
    <property type="entry name" value="RIBONUCLEASE M5"/>
    <property type="match status" value="1"/>
</dbReference>
<keyword evidence="4 11" id="KW-0540">Nuclease</keyword>
<keyword evidence="8 11" id="KW-0378">Hydrolase</keyword>
<organism evidence="14 15">
    <name type="scientific">Effusibacillus lacus</name>
    <dbReference type="NCBI Taxonomy" id="1348429"/>
    <lineage>
        <taxon>Bacteria</taxon>
        <taxon>Bacillati</taxon>
        <taxon>Bacillota</taxon>
        <taxon>Bacilli</taxon>
        <taxon>Bacillales</taxon>
        <taxon>Alicyclobacillaceae</taxon>
        <taxon>Effusibacillus</taxon>
    </lineage>
</organism>
<comment type="catalytic activity">
    <reaction evidence="11">
        <text>Endonucleolytic cleavage of RNA, removing 21 and 42 nucleotides, respectively, from the 5'- and 3'-termini of a 5S-rRNA precursor.</text>
        <dbReference type="EC" id="3.1.26.8"/>
    </reaction>
</comment>
<dbReference type="Pfam" id="PF13331">
    <property type="entry name" value="DUF4093"/>
    <property type="match status" value="1"/>
</dbReference>
<evidence type="ECO:0000256" key="4">
    <source>
        <dbReference type="ARBA" id="ARBA00022722"/>
    </source>
</evidence>
<keyword evidence="5" id="KW-0479">Metal-binding</keyword>
<comment type="caution">
    <text evidence="14">The sequence shown here is derived from an EMBL/GenBank/DDBJ whole genome shotgun (WGS) entry which is preliminary data.</text>
</comment>
<dbReference type="InterPro" id="IPR034141">
    <property type="entry name" value="TOPRIM_RNase_M5-like"/>
</dbReference>
<evidence type="ECO:0000256" key="7">
    <source>
        <dbReference type="ARBA" id="ARBA00022759"/>
    </source>
</evidence>
<keyword evidence="15" id="KW-1185">Reference proteome</keyword>
<protein>
    <recommendedName>
        <fullName evidence="11 12">Ribonuclease M5</fullName>
        <ecNumber evidence="11 12">3.1.26.8</ecNumber>
    </recommendedName>
    <alternativeName>
        <fullName evidence="11">RNase M5</fullName>
    </alternativeName>
    <alternativeName>
        <fullName evidence="11">Ribosomal RNA terminal maturase M5</fullName>
    </alternativeName>
</protein>
<keyword evidence="1 11" id="KW-0963">Cytoplasm</keyword>
<feature type="domain" description="Toprim" evidence="13">
    <location>
        <begin position="9"/>
        <end position="92"/>
    </location>
</feature>
<evidence type="ECO:0000256" key="6">
    <source>
        <dbReference type="ARBA" id="ARBA00022730"/>
    </source>
</evidence>
<keyword evidence="6 11" id="KW-0699">rRNA-binding</keyword>
<evidence type="ECO:0000256" key="11">
    <source>
        <dbReference type="HAMAP-Rule" id="MF_01469"/>
    </source>
</evidence>
<comment type="subcellular location">
    <subcellularLocation>
        <location evidence="11">Cytoplasm</location>
    </subcellularLocation>
</comment>
<keyword evidence="9" id="KW-0460">Magnesium</keyword>
<dbReference type="AlphaFoldDB" id="A0A292YJL6"/>
<dbReference type="InterPro" id="IPR025156">
    <property type="entry name" value="RNase_M5_C"/>
</dbReference>
<evidence type="ECO:0000259" key="13">
    <source>
        <dbReference type="PROSITE" id="PS50880"/>
    </source>
</evidence>
<evidence type="ECO:0000256" key="10">
    <source>
        <dbReference type="ARBA" id="ARBA00022884"/>
    </source>
</evidence>
<evidence type="ECO:0000256" key="1">
    <source>
        <dbReference type="ARBA" id="ARBA00022490"/>
    </source>
</evidence>
<comment type="similarity">
    <text evidence="11">Belongs to the ribonuclease M5 family.</text>
</comment>
<evidence type="ECO:0000256" key="5">
    <source>
        <dbReference type="ARBA" id="ARBA00022723"/>
    </source>
</evidence>
<dbReference type="InterPro" id="IPR004466">
    <property type="entry name" value="RNase_M5"/>
</dbReference>
<dbReference type="PROSITE" id="PS50880">
    <property type="entry name" value="TOPRIM"/>
    <property type="match status" value="1"/>
</dbReference>
<dbReference type="InterPro" id="IPR006171">
    <property type="entry name" value="TOPRIM_dom"/>
</dbReference>
<dbReference type="PANTHER" id="PTHR39156:SF1">
    <property type="entry name" value="RIBONUCLEASE M5"/>
    <property type="match status" value="1"/>
</dbReference>
<keyword evidence="3 11" id="KW-0698">rRNA processing</keyword>
<evidence type="ECO:0000256" key="9">
    <source>
        <dbReference type="ARBA" id="ARBA00022842"/>
    </source>
</evidence>
<dbReference type="GO" id="GO:0006364">
    <property type="term" value="P:rRNA processing"/>
    <property type="evidence" value="ECO:0007669"/>
    <property type="project" value="UniProtKB-UniRule"/>
</dbReference>
<dbReference type="GO" id="GO:0019843">
    <property type="term" value="F:rRNA binding"/>
    <property type="evidence" value="ECO:0007669"/>
    <property type="project" value="UniProtKB-KW"/>
</dbReference>
<evidence type="ECO:0000256" key="2">
    <source>
        <dbReference type="ARBA" id="ARBA00022517"/>
    </source>
</evidence>
<dbReference type="CDD" id="cd01027">
    <property type="entry name" value="TOPRIM_RNase_M5_like"/>
    <property type="match status" value="1"/>
</dbReference>
<keyword evidence="7 11" id="KW-0255">Endonuclease</keyword>
<comment type="function">
    <text evidence="11">Required for correct processing of both the 5' and 3' ends of 5S rRNA precursor. Cleaves both sides of a double-stranded region yielding mature 5S rRNA in one step.</text>
</comment>
<accession>A0A292YJL6</accession>